<evidence type="ECO:0000256" key="4">
    <source>
        <dbReference type="PIRSR" id="PIRSR601461-2"/>
    </source>
</evidence>
<feature type="domain" description="Peptidase A1" evidence="7">
    <location>
        <begin position="3"/>
        <end position="343"/>
    </location>
</feature>
<organism evidence="8 9">
    <name type="scientific">Cristinia sonorae</name>
    <dbReference type="NCBI Taxonomy" id="1940300"/>
    <lineage>
        <taxon>Eukaryota</taxon>
        <taxon>Fungi</taxon>
        <taxon>Dikarya</taxon>
        <taxon>Basidiomycota</taxon>
        <taxon>Agaricomycotina</taxon>
        <taxon>Agaricomycetes</taxon>
        <taxon>Agaricomycetidae</taxon>
        <taxon>Agaricales</taxon>
        <taxon>Pleurotineae</taxon>
        <taxon>Stephanosporaceae</taxon>
        <taxon>Cristinia</taxon>
    </lineage>
</organism>
<dbReference type="OrthoDB" id="15189at2759"/>
<dbReference type="GO" id="GO:0006508">
    <property type="term" value="P:proteolysis"/>
    <property type="evidence" value="ECO:0007669"/>
    <property type="project" value="UniProtKB-KW"/>
</dbReference>
<dbReference type="Pfam" id="PF00026">
    <property type="entry name" value="Asp"/>
    <property type="match status" value="1"/>
</dbReference>
<evidence type="ECO:0000313" key="8">
    <source>
        <dbReference type="EMBL" id="KAH8091380.1"/>
    </source>
</evidence>
<dbReference type="InterPro" id="IPR001969">
    <property type="entry name" value="Aspartic_peptidase_AS"/>
</dbReference>
<keyword evidence="5" id="KW-0645">Protease</keyword>
<feature type="region of interest" description="Disordered" evidence="6">
    <location>
        <begin position="250"/>
        <end position="276"/>
    </location>
</feature>
<dbReference type="PROSITE" id="PS00141">
    <property type="entry name" value="ASP_PROTEASE"/>
    <property type="match status" value="2"/>
</dbReference>
<dbReference type="FunFam" id="2.40.70.10:FF:000008">
    <property type="entry name" value="Cathepsin D"/>
    <property type="match status" value="1"/>
</dbReference>
<reference evidence="8" key="1">
    <citation type="journal article" date="2021" name="New Phytol.">
        <title>Evolutionary innovations through gain and loss of genes in the ectomycorrhizal Boletales.</title>
        <authorList>
            <person name="Wu G."/>
            <person name="Miyauchi S."/>
            <person name="Morin E."/>
            <person name="Kuo A."/>
            <person name="Drula E."/>
            <person name="Varga T."/>
            <person name="Kohler A."/>
            <person name="Feng B."/>
            <person name="Cao Y."/>
            <person name="Lipzen A."/>
            <person name="Daum C."/>
            <person name="Hundley H."/>
            <person name="Pangilinan J."/>
            <person name="Johnson J."/>
            <person name="Barry K."/>
            <person name="LaButti K."/>
            <person name="Ng V."/>
            <person name="Ahrendt S."/>
            <person name="Min B."/>
            <person name="Choi I.G."/>
            <person name="Park H."/>
            <person name="Plett J.M."/>
            <person name="Magnuson J."/>
            <person name="Spatafora J.W."/>
            <person name="Nagy L.G."/>
            <person name="Henrissat B."/>
            <person name="Grigoriev I.V."/>
            <person name="Yang Z.L."/>
            <person name="Xu J."/>
            <person name="Martin F.M."/>
        </authorList>
    </citation>
    <scope>NUCLEOTIDE SEQUENCE</scope>
    <source>
        <strain evidence="8">KKN 215</strain>
    </source>
</reference>
<evidence type="ECO:0000256" key="2">
    <source>
        <dbReference type="ARBA" id="ARBA00022750"/>
    </source>
</evidence>
<dbReference type="PANTHER" id="PTHR47966">
    <property type="entry name" value="BETA-SITE APP-CLEAVING ENZYME, ISOFORM A-RELATED"/>
    <property type="match status" value="1"/>
</dbReference>
<sequence length="346" mass="36036">MMWHGAITVGTPPQNFTVDFDTGSSDLILPNPACSTSCKGHRTYKPNQSSSSEGLYSAFSTSFGDSSSVFGTQYRDTVTIAGMTAKSQTLGTALTYSSGFASTRFPADGLLGMAFKPISELNANPFFQTLLSQQHHTHTTSSSTALPGTFAFKLAHNDSELTLGGVNAELYTGEFAWSNVTEEGYWQVEMGGLSVGNETFGEGHAAIIDTGTTLLIADTQTVASVYASIPGAKPAPSLGSGFYTFPCPAAPSSSSASTSNTTTTATTTTTTNTTPPTISLSFGGRSFAIPSGTFSLGPVTKGGDVCVGGLVANDDMKFWIVGDLFLRGVYTAFDVQGMRVGFADLA</sequence>
<dbReference type="InterPro" id="IPR001461">
    <property type="entry name" value="Aspartic_peptidase_A1"/>
</dbReference>
<comment type="similarity">
    <text evidence="1 5">Belongs to the peptidase A1 family.</text>
</comment>
<evidence type="ECO:0000256" key="6">
    <source>
        <dbReference type="SAM" id="MobiDB-lite"/>
    </source>
</evidence>
<dbReference type="Proteomes" id="UP000813824">
    <property type="component" value="Unassembled WGS sequence"/>
</dbReference>
<dbReference type="AlphaFoldDB" id="A0A8K0UHU0"/>
<protein>
    <submittedName>
        <fullName evidence="8">Aspartic peptidase domain-containing protein</fullName>
    </submittedName>
</protein>
<dbReference type="GO" id="GO:0004190">
    <property type="term" value="F:aspartic-type endopeptidase activity"/>
    <property type="evidence" value="ECO:0007669"/>
    <property type="project" value="UniProtKB-KW"/>
</dbReference>
<keyword evidence="4" id="KW-1015">Disulfide bond</keyword>
<evidence type="ECO:0000256" key="5">
    <source>
        <dbReference type="RuleBase" id="RU000454"/>
    </source>
</evidence>
<feature type="active site" evidence="3">
    <location>
        <position position="21"/>
    </location>
</feature>
<evidence type="ECO:0000256" key="1">
    <source>
        <dbReference type="ARBA" id="ARBA00007447"/>
    </source>
</evidence>
<dbReference type="SUPFAM" id="SSF50630">
    <property type="entry name" value="Acid proteases"/>
    <property type="match status" value="1"/>
</dbReference>
<keyword evidence="9" id="KW-1185">Reference proteome</keyword>
<dbReference type="PANTHER" id="PTHR47966:SF51">
    <property type="entry name" value="BETA-SITE APP-CLEAVING ENZYME, ISOFORM A-RELATED"/>
    <property type="match status" value="1"/>
</dbReference>
<gene>
    <name evidence="8" type="ORF">BXZ70DRAFT_953419</name>
</gene>
<dbReference type="PROSITE" id="PS51767">
    <property type="entry name" value="PEPTIDASE_A1"/>
    <property type="match status" value="1"/>
</dbReference>
<comment type="caution">
    <text evidence="8">The sequence shown here is derived from an EMBL/GenBank/DDBJ whole genome shotgun (WGS) entry which is preliminary data.</text>
</comment>
<keyword evidence="5" id="KW-0378">Hydrolase</keyword>
<dbReference type="InterPro" id="IPR021109">
    <property type="entry name" value="Peptidase_aspartic_dom_sf"/>
</dbReference>
<feature type="active site" evidence="3">
    <location>
        <position position="209"/>
    </location>
</feature>
<dbReference type="Gene3D" id="2.40.70.10">
    <property type="entry name" value="Acid Proteases"/>
    <property type="match status" value="2"/>
</dbReference>
<keyword evidence="2 5" id="KW-0064">Aspartyl protease</keyword>
<dbReference type="CDD" id="cd05471">
    <property type="entry name" value="pepsin_like"/>
    <property type="match status" value="1"/>
</dbReference>
<dbReference type="InterPro" id="IPR034164">
    <property type="entry name" value="Pepsin-like_dom"/>
</dbReference>
<accession>A0A8K0UHU0</accession>
<evidence type="ECO:0000256" key="3">
    <source>
        <dbReference type="PIRSR" id="PIRSR601461-1"/>
    </source>
</evidence>
<dbReference type="InterPro" id="IPR033121">
    <property type="entry name" value="PEPTIDASE_A1"/>
</dbReference>
<name>A0A8K0UHU0_9AGAR</name>
<evidence type="ECO:0000313" key="9">
    <source>
        <dbReference type="Proteomes" id="UP000813824"/>
    </source>
</evidence>
<evidence type="ECO:0000259" key="7">
    <source>
        <dbReference type="PROSITE" id="PS51767"/>
    </source>
</evidence>
<dbReference type="EMBL" id="JAEVFJ010000036">
    <property type="protein sequence ID" value="KAH8091380.1"/>
    <property type="molecule type" value="Genomic_DNA"/>
</dbReference>
<feature type="disulfide bond" evidence="4">
    <location>
        <begin position="34"/>
        <end position="38"/>
    </location>
</feature>
<proteinExistence type="inferred from homology"/>
<dbReference type="PRINTS" id="PR00792">
    <property type="entry name" value="PEPSIN"/>
</dbReference>